<sequence length="239" mass="23899">MSGRSGTSRRRLPAILIGGSVIATLVAAAPGHAEEPARSGGSAAASAAAFGTEPDVTSVTLVTGDRVHIDRTADGREGITVDPAPRPGGVVPQFHATSRDGVTQVIPADVAALVPDRLDPALFDVTALAAQDAGDTLPLILDYADDAVRPLNTTPVPGATATLQLASVNAVAVDADPAAFGAAVLTLAGASTDAATLAAQPLAPWRRSGSTPAPRPGWTAVPARSRRRPPGRPASTAPG</sequence>
<evidence type="ECO:0000256" key="2">
    <source>
        <dbReference type="SAM" id="SignalP"/>
    </source>
</evidence>
<name>A0A1H2IN42_9ACTN</name>
<feature type="signal peptide" evidence="2">
    <location>
        <begin position="1"/>
        <end position="28"/>
    </location>
</feature>
<gene>
    <name evidence="3" type="ORF">SAMN04488563_1870</name>
</gene>
<accession>A0A1H2IN42</accession>
<dbReference type="AlphaFoldDB" id="A0A1H2IN42"/>
<proteinExistence type="predicted"/>
<feature type="region of interest" description="Disordered" evidence="1">
    <location>
        <begin position="201"/>
        <end position="239"/>
    </location>
</feature>
<protein>
    <submittedName>
        <fullName evidence="3">Uncharacterized protein</fullName>
    </submittedName>
</protein>
<organism evidence="3 4">
    <name type="scientific">Jiangella alkaliphila</name>
    <dbReference type="NCBI Taxonomy" id="419479"/>
    <lineage>
        <taxon>Bacteria</taxon>
        <taxon>Bacillati</taxon>
        <taxon>Actinomycetota</taxon>
        <taxon>Actinomycetes</taxon>
        <taxon>Jiangellales</taxon>
        <taxon>Jiangellaceae</taxon>
        <taxon>Jiangella</taxon>
    </lineage>
</organism>
<dbReference type="RefSeq" id="WP_052762702.1">
    <property type="nucleotide sequence ID" value="NZ_LBMC01000019.1"/>
</dbReference>
<keyword evidence="4" id="KW-1185">Reference proteome</keyword>
<dbReference type="EMBL" id="LT629791">
    <property type="protein sequence ID" value="SDU45590.1"/>
    <property type="molecule type" value="Genomic_DNA"/>
</dbReference>
<reference evidence="4" key="1">
    <citation type="submission" date="2016-10" db="EMBL/GenBank/DDBJ databases">
        <authorList>
            <person name="Varghese N."/>
            <person name="Submissions S."/>
        </authorList>
    </citation>
    <scope>NUCLEOTIDE SEQUENCE [LARGE SCALE GENOMIC DNA]</scope>
    <source>
        <strain evidence="4">DSM 45079</strain>
    </source>
</reference>
<evidence type="ECO:0000256" key="1">
    <source>
        <dbReference type="SAM" id="MobiDB-lite"/>
    </source>
</evidence>
<dbReference type="STRING" id="419479.SAMN04488563_1870"/>
<evidence type="ECO:0000313" key="3">
    <source>
        <dbReference type="EMBL" id="SDU45590.1"/>
    </source>
</evidence>
<keyword evidence="2" id="KW-0732">Signal</keyword>
<evidence type="ECO:0000313" key="4">
    <source>
        <dbReference type="Proteomes" id="UP000182977"/>
    </source>
</evidence>
<dbReference type="Proteomes" id="UP000182977">
    <property type="component" value="Chromosome I"/>
</dbReference>
<feature type="chain" id="PRO_5009276791" evidence="2">
    <location>
        <begin position="29"/>
        <end position="239"/>
    </location>
</feature>